<organism evidence="2 3">
    <name type="scientific">Agromyces lapidis</name>
    <dbReference type="NCBI Taxonomy" id="279574"/>
    <lineage>
        <taxon>Bacteria</taxon>
        <taxon>Bacillati</taxon>
        <taxon>Actinomycetota</taxon>
        <taxon>Actinomycetes</taxon>
        <taxon>Micrococcales</taxon>
        <taxon>Microbacteriaceae</taxon>
        <taxon>Agromyces</taxon>
    </lineage>
</organism>
<feature type="transmembrane region" description="Helical" evidence="1">
    <location>
        <begin position="146"/>
        <end position="167"/>
    </location>
</feature>
<protein>
    <submittedName>
        <fullName evidence="2">Permease prefix domain 1-containing protein</fullName>
    </submittedName>
</protein>
<keyword evidence="3" id="KW-1185">Reference proteome</keyword>
<dbReference type="NCBIfam" id="NF038403">
    <property type="entry name" value="perm_prefix_1"/>
    <property type="match status" value="1"/>
</dbReference>
<evidence type="ECO:0000313" key="2">
    <source>
        <dbReference type="EMBL" id="MFB9642170.1"/>
    </source>
</evidence>
<name>A0ABV5SP87_9MICO</name>
<keyword evidence="1" id="KW-0812">Transmembrane</keyword>
<evidence type="ECO:0000313" key="3">
    <source>
        <dbReference type="Proteomes" id="UP001589667"/>
    </source>
</evidence>
<keyword evidence="1" id="KW-1133">Transmembrane helix</keyword>
<gene>
    <name evidence="2" type="ORF">ACFFQV_07700</name>
</gene>
<feature type="transmembrane region" description="Helical" evidence="1">
    <location>
        <begin position="114"/>
        <end position="134"/>
    </location>
</feature>
<feature type="transmembrane region" description="Helical" evidence="1">
    <location>
        <begin position="318"/>
        <end position="338"/>
    </location>
</feature>
<evidence type="ECO:0000256" key="1">
    <source>
        <dbReference type="SAM" id="Phobius"/>
    </source>
</evidence>
<sequence length="350" mass="36830">MNVITAYLETMFGAYAPTAKLLEAKAELHTMMEDAYHGYLAQGLSENEAVGRVITEFGNLDELAPQLGISAEIAPPATVPAAAAVRPAVARPAPVTQEEAERYAEARRTGEPRLALAVAMFVVSPAPLIALATLTGGGAIALDPQVGVMIGLACLLVIVAVAVMMTVQRGQQLEPFVRLTTGAFTRSPGVDRWARNLAAEASPRRTTALQISIGLWILAVTPVLAMSLLAPSEVTNSWIGVAVAAMLGIVATGLLIFLPSNWATSVAETLTQAEGTEAGVGADGRRSIVGVISAFYWPLVVVAFLAWSFIGGDWGRSWIIWPIAAVLFAAISSGLHAVERYRTTRGEGAQ</sequence>
<proteinExistence type="predicted"/>
<dbReference type="InterPro" id="IPR047928">
    <property type="entry name" value="Perm_prefix_1"/>
</dbReference>
<keyword evidence="1" id="KW-0472">Membrane</keyword>
<accession>A0ABV5SP87</accession>
<feature type="transmembrane region" description="Helical" evidence="1">
    <location>
        <begin position="213"/>
        <end position="232"/>
    </location>
</feature>
<comment type="caution">
    <text evidence="2">The sequence shown here is derived from an EMBL/GenBank/DDBJ whole genome shotgun (WGS) entry which is preliminary data.</text>
</comment>
<dbReference type="Proteomes" id="UP001589667">
    <property type="component" value="Unassembled WGS sequence"/>
</dbReference>
<dbReference type="EMBL" id="JBHMBL010000001">
    <property type="protein sequence ID" value="MFB9642170.1"/>
    <property type="molecule type" value="Genomic_DNA"/>
</dbReference>
<feature type="transmembrane region" description="Helical" evidence="1">
    <location>
        <begin position="294"/>
        <end position="312"/>
    </location>
</feature>
<feature type="transmembrane region" description="Helical" evidence="1">
    <location>
        <begin position="238"/>
        <end position="258"/>
    </location>
</feature>
<dbReference type="RefSeq" id="WP_157424907.1">
    <property type="nucleotide sequence ID" value="NZ_BAAANI010000007.1"/>
</dbReference>
<reference evidence="2 3" key="1">
    <citation type="submission" date="2024-09" db="EMBL/GenBank/DDBJ databases">
        <authorList>
            <person name="Sun Q."/>
            <person name="Mori K."/>
        </authorList>
    </citation>
    <scope>NUCLEOTIDE SEQUENCE [LARGE SCALE GENOMIC DNA]</scope>
    <source>
        <strain evidence="2 3">JCM 14321</strain>
    </source>
</reference>